<accession>A0A4V6RR56</accession>
<evidence type="ECO:0000313" key="2">
    <source>
        <dbReference type="Proteomes" id="UP000306317"/>
    </source>
</evidence>
<proteinExistence type="predicted"/>
<dbReference type="EMBL" id="MWIO01000045">
    <property type="protein sequence ID" value="THD06141.1"/>
    <property type="molecule type" value="Genomic_DNA"/>
</dbReference>
<keyword evidence="2" id="KW-1185">Reference proteome</keyword>
<evidence type="ECO:0000313" key="1">
    <source>
        <dbReference type="EMBL" id="THD06141.1"/>
    </source>
</evidence>
<name>A0A4V6RR56_9GAMM</name>
<organism evidence="1 2">
    <name type="scientific">Rhodanobacter lindaniclasticus</name>
    <dbReference type="NCBI Taxonomy" id="75310"/>
    <lineage>
        <taxon>Bacteria</taxon>
        <taxon>Pseudomonadati</taxon>
        <taxon>Pseudomonadota</taxon>
        <taxon>Gammaproteobacteria</taxon>
        <taxon>Lysobacterales</taxon>
        <taxon>Rhodanobacteraceae</taxon>
        <taxon>Rhodanobacter</taxon>
    </lineage>
</organism>
<dbReference type="RefSeq" id="WP_136259386.1">
    <property type="nucleotide sequence ID" value="NZ_MWIO01000045.1"/>
</dbReference>
<dbReference type="Proteomes" id="UP000306317">
    <property type="component" value="Unassembled WGS sequence"/>
</dbReference>
<dbReference type="AlphaFoldDB" id="A0A4V6RR56"/>
<comment type="caution">
    <text evidence="1">The sequence shown here is derived from an EMBL/GenBank/DDBJ whole genome shotgun (WGS) entry which is preliminary data.</text>
</comment>
<gene>
    <name evidence="1" type="ORF">B1991_14455</name>
</gene>
<reference evidence="1 2" key="1">
    <citation type="submission" date="2017-02" db="EMBL/GenBank/DDBJ databases">
        <title>Whole genome sequencing of Rhodanobacter lindaniclasticus DSM 17932.</title>
        <authorList>
            <person name="Kumar S."/>
            <person name="Patil P."/>
            <person name="Patil P.B."/>
        </authorList>
    </citation>
    <scope>NUCLEOTIDE SEQUENCE [LARGE SCALE GENOMIC DNA]</scope>
    <source>
        <strain evidence="1 2">DSM 17932</strain>
    </source>
</reference>
<protein>
    <submittedName>
        <fullName evidence="1">Uncharacterized protein</fullName>
    </submittedName>
</protein>
<sequence length="68" mass="7893">MNDRELYETDRPAWINQAAPRMAKIFTDTPDATLAGMWSRMPRDYQTAVWQHLDESSRARIRALRAAA</sequence>